<dbReference type="GO" id="GO:0016020">
    <property type="term" value="C:membrane"/>
    <property type="evidence" value="ECO:0007669"/>
    <property type="project" value="InterPro"/>
</dbReference>
<dbReference type="Proteomes" id="UP001144673">
    <property type="component" value="Chromosome 5"/>
</dbReference>
<dbReference type="InterPro" id="IPR022398">
    <property type="entry name" value="Peptidase_S8_His-AS"/>
</dbReference>
<evidence type="ECO:0000313" key="11">
    <source>
        <dbReference type="EMBL" id="KAJ4153754.1"/>
    </source>
</evidence>
<feature type="active site" description="Charge relay system" evidence="6">
    <location>
        <position position="153"/>
    </location>
</feature>
<evidence type="ECO:0000313" key="12">
    <source>
        <dbReference type="Proteomes" id="UP001144673"/>
    </source>
</evidence>
<dbReference type="EMBL" id="JAJHUN010000008">
    <property type="protein sequence ID" value="KAJ4153754.1"/>
    <property type="molecule type" value="Genomic_DNA"/>
</dbReference>
<dbReference type="PANTHER" id="PTHR43806">
    <property type="entry name" value="PEPTIDASE S8"/>
    <property type="match status" value="1"/>
</dbReference>
<dbReference type="GO" id="GO:0004252">
    <property type="term" value="F:serine-type endopeptidase activity"/>
    <property type="evidence" value="ECO:0007669"/>
    <property type="project" value="UniProtKB-UniRule"/>
</dbReference>
<keyword evidence="5 6" id="KW-0720">Serine protease</keyword>
<evidence type="ECO:0000259" key="9">
    <source>
        <dbReference type="Pfam" id="PF00082"/>
    </source>
</evidence>
<dbReference type="AlphaFoldDB" id="A0A9W8QG88"/>
<dbReference type="InterPro" id="IPR050131">
    <property type="entry name" value="Peptidase_S8_subtilisin-like"/>
</dbReference>
<organism evidence="11 12">
    <name type="scientific">Akanthomyces muscarius</name>
    <name type="common">Entomopathogenic fungus</name>
    <name type="synonym">Lecanicillium muscarium</name>
    <dbReference type="NCBI Taxonomy" id="2231603"/>
    <lineage>
        <taxon>Eukaryota</taxon>
        <taxon>Fungi</taxon>
        <taxon>Dikarya</taxon>
        <taxon>Ascomycota</taxon>
        <taxon>Pezizomycotina</taxon>
        <taxon>Sordariomycetes</taxon>
        <taxon>Hypocreomycetidae</taxon>
        <taxon>Hypocreales</taxon>
        <taxon>Cordycipitaceae</taxon>
        <taxon>Akanthomyces</taxon>
    </lineage>
</organism>
<evidence type="ECO:0000256" key="1">
    <source>
        <dbReference type="ARBA" id="ARBA00011073"/>
    </source>
</evidence>
<dbReference type="InterPro" id="IPR034187">
    <property type="entry name" value="Peptidases_S8_5"/>
</dbReference>
<dbReference type="InterPro" id="IPR023827">
    <property type="entry name" value="Peptidase_S8_Asp-AS"/>
</dbReference>
<gene>
    <name evidence="11" type="ORF">LMH87_010228</name>
</gene>
<accession>A0A9W8QG88</accession>
<dbReference type="SUPFAM" id="SSF52743">
    <property type="entry name" value="Subtilisin-like"/>
    <property type="match status" value="1"/>
</dbReference>
<proteinExistence type="inferred from homology"/>
<keyword evidence="2 6" id="KW-0645">Protease</keyword>
<evidence type="ECO:0000256" key="7">
    <source>
        <dbReference type="RuleBase" id="RU003355"/>
    </source>
</evidence>
<name>A0A9W8QG88_AKAMU</name>
<feature type="domain" description="Peptidase S8/S53" evidence="9">
    <location>
        <begin position="144"/>
        <end position="413"/>
    </location>
</feature>
<evidence type="ECO:0000256" key="5">
    <source>
        <dbReference type="ARBA" id="ARBA00022825"/>
    </source>
</evidence>
<keyword evidence="3 8" id="KW-0732">Signal</keyword>
<dbReference type="PRINTS" id="PR00723">
    <property type="entry name" value="SUBTILISIN"/>
</dbReference>
<dbReference type="InterPro" id="IPR023828">
    <property type="entry name" value="Peptidase_S8_Ser-AS"/>
</dbReference>
<dbReference type="InterPro" id="IPR036852">
    <property type="entry name" value="Peptidase_S8/S53_dom_sf"/>
</dbReference>
<dbReference type="CDD" id="cd07489">
    <property type="entry name" value="Peptidases_S8_5"/>
    <property type="match status" value="1"/>
</dbReference>
<evidence type="ECO:0000256" key="3">
    <source>
        <dbReference type="ARBA" id="ARBA00022729"/>
    </source>
</evidence>
<reference evidence="11" key="1">
    <citation type="journal article" date="2023" name="Access Microbiol">
        <title>De-novo genome assembly for Akanthomyces muscarius, a biocontrol agent of insect agricultural pests.</title>
        <authorList>
            <person name="Erdos Z."/>
            <person name="Studholme D.J."/>
            <person name="Raymond B."/>
            <person name="Sharma M."/>
        </authorList>
    </citation>
    <scope>NUCLEOTIDE SEQUENCE</scope>
    <source>
        <strain evidence="11">Ve6</strain>
    </source>
</reference>
<feature type="domain" description="C5a peptidase/Subtilisin-like protease SBT2-like Fn3-like" evidence="10">
    <location>
        <begin position="435"/>
        <end position="545"/>
    </location>
</feature>
<comment type="caution">
    <text evidence="11">The sequence shown here is derived from an EMBL/GenBank/DDBJ whole genome shotgun (WGS) entry which is preliminary data.</text>
</comment>
<feature type="chain" id="PRO_5040778982" description="Subtilisin-like serine protease PR1C" evidence="8">
    <location>
        <begin position="22"/>
        <end position="849"/>
    </location>
</feature>
<evidence type="ECO:0000256" key="6">
    <source>
        <dbReference type="PROSITE-ProRule" id="PRU01240"/>
    </source>
</evidence>
<dbReference type="Gene3D" id="3.40.50.200">
    <property type="entry name" value="Peptidase S8/S53 domain"/>
    <property type="match status" value="1"/>
</dbReference>
<keyword evidence="4 6" id="KW-0378">Hydrolase</keyword>
<comment type="similarity">
    <text evidence="1 6 7">Belongs to the peptidase S8 family.</text>
</comment>
<dbReference type="InterPro" id="IPR015500">
    <property type="entry name" value="Peptidase_S8_subtilisin-rel"/>
</dbReference>
<evidence type="ECO:0000259" key="10">
    <source>
        <dbReference type="Pfam" id="PF06280"/>
    </source>
</evidence>
<dbReference type="Pfam" id="PF06280">
    <property type="entry name" value="fn3_5"/>
    <property type="match status" value="1"/>
</dbReference>
<dbReference type="InterPro" id="IPR010435">
    <property type="entry name" value="C5a/SBT2-like_Fn3"/>
</dbReference>
<feature type="active site" description="Charge relay system" evidence="6">
    <location>
        <position position="194"/>
    </location>
</feature>
<dbReference type="GeneID" id="80897387"/>
<protein>
    <recommendedName>
        <fullName evidence="13">Subtilisin-like serine protease PR1C</fullName>
    </recommendedName>
</protein>
<evidence type="ECO:0008006" key="13">
    <source>
        <dbReference type="Google" id="ProtNLM"/>
    </source>
</evidence>
<feature type="active site" description="Charge relay system" evidence="6">
    <location>
        <position position="367"/>
    </location>
</feature>
<dbReference type="InterPro" id="IPR000209">
    <property type="entry name" value="Peptidase_S8/S53_dom"/>
</dbReference>
<dbReference type="PROSITE" id="PS00138">
    <property type="entry name" value="SUBTILASE_SER"/>
    <property type="match status" value="1"/>
</dbReference>
<evidence type="ECO:0000256" key="4">
    <source>
        <dbReference type="ARBA" id="ARBA00022801"/>
    </source>
</evidence>
<evidence type="ECO:0000256" key="8">
    <source>
        <dbReference type="SAM" id="SignalP"/>
    </source>
</evidence>
<keyword evidence="12" id="KW-1185">Reference proteome</keyword>
<feature type="signal peptide" evidence="8">
    <location>
        <begin position="1"/>
        <end position="21"/>
    </location>
</feature>
<dbReference type="PROSITE" id="PS00136">
    <property type="entry name" value="SUBTILASE_ASP"/>
    <property type="match status" value="1"/>
</dbReference>
<dbReference type="GO" id="GO:0006508">
    <property type="term" value="P:proteolysis"/>
    <property type="evidence" value="ECO:0007669"/>
    <property type="project" value="UniProtKB-KW"/>
</dbReference>
<dbReference type="KEGG" id="amus:LMH87_010228"/>
<dbReference type="Pfam" id="PF00082">
    <property type="entry name" value="Peptidase_S8"/>
    <property type="match status" value="1"/>
</dbReference>
<dbReference type="PROSITE" id="PS00137">
    <property type="entry name" value="SUBTILASE_HIS"/>
    <property type="match status" value="1"/>
</dbReference>
<evidence type="ECO:0000256" key="2">
    <source>
        <dbReference type="ARBA" id="ARBA00022670"/>
    </source>
</evidence>
<dbReference type="PANTHER" id="PTHR43806:SF66">
    <property type="entry name" value="SERIN ENDOPEPTIDASE"/>
    <property type="match status" value="1"/>
</dbReference>
<sequence length="849" mass="90630">MVLFSTLTLAGLAAAASLAGAATIDSSEEVSGNVATGAFILECESTQNLDELVKAIQDQGGEIRRQFKSKVFYGISVQMHNTTMTGHGMEQMPGVTKVWPVEVTKQPVEPQTVQQPGSQRRDNSAPWNHIMTQVDKLHAAGFTGSGIRIAVVDTGVNYTHSALGGCFGKGCRVVLGDNFSKDGKKNDPMDCHGHGTTVAGILAGNDANYVGVAPNATLAAYRVLDCNAMMVEDDLVAGWVKAYEDGAQLIVSSAGWPGSSWATRPAAAVVSRIVDSGVPCIVGLGNDKKAGLFSVMNPSSGKDVTSVNAFARAPGAIDGPVKDAPMARFSTYGPNWDLDIKPTVGAPGDDVPGIQNSGGYEDVSGTSFAGPFVAGIMALMAEVRGTFDPVLLNSILMSTAVPQGAPYSVAQQGGGLVRAWDAAHATTLVEPSGLAFNDTQHRAQSLSLSITNTAKTNVTYHLDTLAAETLYTLIPGIGLEQSPPVQESADIKLSQSVLVLGPGKSAAVDISATDPSGLDGGRLPVWSGWIKINSSNSDVLTVPYLGLSGSLKEHQVLPSWGAKLATFTNDPVWGPRDNSLYDGEDIDYKINNDSSLDLSLPLSVKPEFGTRLVRAEVVPIAPRKWLADRMQAKNLKINAFTMEALSHTQTTRTTWNGRLEWGDYLPVGTYKLVVRALRLFGDSKAESDWDTSETVTFQVRKGAGEKACKVYEPGQAKIPDNALFDSHQECLDVQGDALDDRPWIPEPQDAAMCTDDDLTEKACGTYRFCKAHEDAALSHKLKSPFKWSSDCARSHKMLPAVPGDMSRIQECVTTKDESICGTQIWCDFGFSSPQFGNGEECKWAHGKFS</sequence>
<dbReference type="RefSeq" id="XP_056054412.1">
    <property type="nucleotide sequence ID" value="XM_056197354.1"/>
</dbReference>
<dbReference type="PROSITE" id="PS51892">
    <property type="entry name" value="SUBTILASE"/>
    <property type="match status" value="1"/>
</dbReference>